<reference evidence="1 3" key="1">
    <citation type="submission" date="2021-11" db="EMBL/GenBank/DDBJ databases">
        <authorList>
            <person name="Islam A."/>
            <person name="Islam S."/>
            <person name="Flora M.S."/>
            <person name="Rahman M."/>
            <person name="Ziaur R.M."/>
            <person name="Epstein J.H."/>
            <person name="Hassan M."/>
            <person name="Klassen M."/>
            <person name="Woodard K."/>
            <person name="Webb A."/>
            <person name="Webby R.J."/>
            <person name="El Zowalaty M.E."/>
        </authorList>
    </citation>
    <scope>NUCLEOTIDE SEQUENCE</scope>
    <source>
        <strain evidence="2">Pbs1</strain>
        <strain evidence="1">Pbs3</strain>
    </source>
</reference>
<keyword evidence="3" id="KW-1185">Reference proteome</keyword>
<accession>A0AAU9L3R9</accession>
<sequence length="103" mass="11998">MTGLLQSDTESLVSPASRIKQSRYFTFSTKDDNAIHTEKWLHDSKCSLDTASFWSRLLYSFANPMMSAGNERQLNFDDLWELEGENCSAIAFHDFEKHYERHN</sequence>
<evidence type="ECO:0000313" key="3">
    <source>
        <dbReference type="Proteomes" id="UP001158986"/>
    </source>
</evidence>
<dbReference type="EMBL" id="CAKLCB010000351">
    <property type="protein sequence ID" value="CAH0520349.1"/>
    <property type="molecule type" value="Genomic_DNA"/>
</dbReference>
<dbReference type="AlphaFoldDB" id="A0AAU9L3R9"/>
<organism evidence="1 4">
    <name type="scientific">Peronospora belbahrii</name>
    <dbReference type="NCBI Taxonomy" id="622444"/>
    <lineage>
        <taxon>Eukaryota</taxon>
        <taxon>Sar</taxon>
        <taxon>Stramenopiles</taxon>
        <taxon>Oomycota</taxon>
        <taxon>Peronosporomycetes</taxon>
        <taxon>Peronosporales</taxon>
        <taxon>Peronosporaceae</taxon>
        <taxon>Peronospora</taxon>
    </lineage>
</organism>
<dbReference type="EMBL" id="CAKKTJ010000178">
    <property type="protein sequence ID" value="CAH0477557.1"/>
    <property type="molecule type" value="Genomic_DNA"/>
</dbReference>
<name>A0AAU9L3R9_9STRA</name>
<gene>
    <name evidence="2" type="ORF">PBS001_LOCUS6834</name>
    <name evidence="1" type="ORF">PBS003_LOCUS4300</name>
</gene>
<evidence type="ECO:0000313" key="4">
    <source>
        <dbReference type="Proteomes" id="UP001160483"/>
    </source>
</evidence>
<evidence type="ECO:0000313" key="1">
    <source>
        <dbReference type="EMBL" id="CAH0477557.1"/>
    </source>
</evidence>
<protein>
    <submittedName>
        <fullName evidence="1">Uncharacterized protein</fullName>
    </submittedName>
</protein>
<proteinExistence type="predicted"/>
<dbReference type="Proteomes" id="UP001158986">
    <property type="component" value="Unassembled WGS sequence"/>
</dbReference>
<dbReference type="Proteomes" id="UP001160483">
    <property type="component" value="Unassembled WGS sequence"/>
</dbReference>
<comment type="caution">
    <text evidence="1">The sequence shown here is derived from an EMBL/GenBank/DDBJ whole genome shotgun (WGS) entry which is preliminary data.</text>
</comment>
<evidence type="ECO:0000313" key="2">
    <source>
        <dbReference type="EMBL" id="CAH0520349.1"/>
    </source>
</evidence>